<dbReference type="InterPro" id="IPR015889">
    <property type="entry name" value="Intradiol_dOase_core"/>
</dbReference>
<reference evidence="3 4" key="1">
    <citation type="journal article" date="2018" name="Genome Biol. Evol.">
        <title>Multiple Roots of Fruiting Body Formation in Amoebozoa.</title>
        <authorList>
            <person name="Hillmann F."/>
            <person name="Forbes G."/>
            <person name="Novohradska S."/>
            <person name="Ferling I."/>
            <person name="Riege K."/>
            <person name="Groth M."/>
            <person name="Westermann M."/>
            <person name="Marz M."/>
            <person name="Spaller T."/>
            <person name="Winckler T."/>
            <person name="Schaap P."/>
            <person name="Glockner G."/>
        </authorList>
    </citation>
    <scope>NUCLEOTIDE SEQUENCE [LARGE SCALE GENOMIC DNA]</scope>
    <source>
        <strain evidence="3 4">Jena</strain>
    </source>
</reference>
<evidence type="ECO:0000313" key="4">
    <source>
        <dbReference type="Proteomes" id="UP000241769"/>
    </source>
</evidence>
<accession>A0A2P6N6I4</accession>
<dbReference type="GO" id="GO:0005506">
    <property type="term" value="F:iron ion binding"/>
    <property type="evidence" value="ECO:0007669"/>
    <property type="project" value="InterPro"/>
</dbReference>
<dbReference type="SUPFAM" id="SSF49482">
    <property type="entry name" value="Aromatic compound dioxygenase"/>
    <property type="match status" value="1"/>
</dbReference>
<dbReference type="InParanoid" id="A0A2P6N6I4"/>
<sequence>MKQQIVLSILLFALVSSHQFNPDLVNKRGFCGKRAEDSCELFADVTEGPYYIHSIVRDNITETQTGVPLRLEIDVTDITSCDALTNAAVEIWHCSARGIYSAFNSNTNPSTTNSTFLRGIYPVNATGGVTFFTIFPGWYTGRVTHIHVKVHYNGTVNSTGYYTGGSVAHVGQLFFTDALVDEIAQLAPYTLNTNSMTDIDDDNIYEASGAHAILPYQLVGTNVSEGIVARISIGVNTSLSISSTADGGSNSSQGGGNSLSSAGGPTGGNGGSQGPTGGNGGTVGSSGAIGVTAVDATVTVTSNSTVNGTNANSNASGDTSNARDKSVGWTMVVVMVVVCHLVLRTRNPSFVSCQLRRNRSSDRRSACLLIDRQDIFGKISQIRTSSALLRSQLRQTSGGSPFLASFSSVSLDGSHLPSRGTLATPTMNSSLKIHSLYIHTNACTRTH</sequence>
<protein>
    <submittedName>
        <fullName evidence="3">Uncharacterized protein</fullName>
    </submittedName>
</protein>
<dbReference type="PANTHER" id="PTHR34315:SF1">
    <property type="entry name" value="INTRADIOL RING-CLEAVAGE DIOXYGENASES DOMAIN-CONTAINING PROTEIN-RELATED"/>
    <property type="match status" value="1"/>
</dbReference>
<keyword evidence="2" id="KW-0732">Signal</keyword>
<feature type="compositionally biased region" description="Gly residues" evidence="1">
    <location>
        <begin position="264"/>
        <end position="284"/>
    </location>
</feature>
<dbReference type="Gene3D" id="2.60.130.10">
    <property type="entry name" value="Aromatic compound dioxygenase"/>
    <property type="match status" value="1"/>
</dbReference>
<dbReference type="CDD" id="cd03457">
    <property type="entry name" value="intradiol_dioxygenase_like"/>
    <property type="match status" value="1"/>
</dbReference>
<feature type="chain" id="PRO_5015118076" evidence="2">
    <location>
        <begin position="18"/>
        <end position="447"/>
    </location>
</feature>
<dbReference type="PANTHER" id="PTHR34315">
    <property type="match status" value="1"/>
</dbReference>
<comment type="caution">
    <text evidence="3">The sequence shown here is derived from an EMBL/GenBank/DDBJ whole genome shotgun (WGS) entry which is preliminary data.</text>
</comment>
<evidence type="ECO:0000256" key="1">
    <source>
        <dbReference type="SAM" id="MobiDB-lite"/>
    </source>
</evidence>
<feature type="compositionally biased region" description="Low complexity" evidence="1">
    <location>
        <begin position="303"/>
        <end position="317"/>
    </location>
</feature>
<feature type="compositionally biased region" description="Low complexity" evidence="1">
    <location>
        <begin position="247"/>
        <end position="263"/>
    </location>
</feature>
<dbReference type="AlphaFoldDB" id="A0A2P6N6I4"/>
<feature type="region of interest" description="Disordered" evidence="1">
    <location>
        <begin position="303"/>
        <end position="322"/>
    </location>
</feature>
<feature type="signal peptide" evidence="2">
    <location>
        <begin position="1"/>
        <end position="17"/>
    </location>
</feature>
<organism evidence="3 4">
    <name type="scientific">Planoprotostelium fungivorum</name>
    <dbReference type="NCBI Taxonomy" id="1890364"/>
    <lineage>
        <taxon>Eukaryota</taxon>
        <taxon>Amoebozoa</taxon>
        <taxon>Evosea</taxon>
        <taxon>Variosea</taxon>
        <taxon>Cavosteliida</taxon>
        <taxon>Cavosteliaceae</taxon>
        <taxon>Planoprotostelium</taxon>
    </lineage>
</organism>
<gene>
    <name evidence="3" type="ORF">PROFUN_12826</name>
</gene>
<dbReference type="OrthoDB" id="10021862at2759"/>
<dbReference type="GO" id="GO:0016702">
    <property type="term" value="F:oxidoreductase activity, acting on single donors with incorporation of molecular oxygen, incorporation of two atoms of oxygen"/>
    <property type="evidence" value="ECO:0007669"/>
    <property type="project" value="InterPro"/>
</dbReference>
<feature type="region of interest" description="Disordered" evidence="1">
    <location>
        <begin position="242"/>
        <end position="285"/>
    </location>
</feature>
<dbReference type="STRING" id="1890364.A0A2P6N6I4"/>
<keyword evidence="4" id="KW-1185">Reference proteome</keyword>
<dbReference type="Proteomes" id="UP000241769">
    <property type="component" value="Unassembled WGS sequence"/>
</dbReference>
<proteinExistence type="predicted"/>
<evidence type="ECO:0000313" key="3">
    <source>
        <dbReference type="EMBL" id="PRP79565.1"/>
    </source>
</evidence>
<name>A0A2P6N6I4_9EUKA</name>
<dbReference type="EMBL" id="MDYQ01000179">
    <property type="protein sequence ID" value="PRP79565.1"/>
    <property type="molecule type" value="Genomic_DNA"/>
</dbReference>
<evidence type="ECO:0000256" key="2">
    <source>
        <dbReference type="SAM" id="SignalP"/>
    </source>
</evidence>